<evidence type="ECO:0000256" key="2">
    <source>
        <dbReference type="SAM" id="MobiDB-lite"/>
    </source>
</evidence>
<keyword evidence="1" id="KW-0479">Metal-binding</keyword>
<proteinExistence type="predicted"/>
<dbReference type="AlphaFoldDB" id="A0AAD3TK61"/>
<feature type="binding site" evidence="1">
    <location>
        <position position="334"/>
    </location>
    <ligand>
        <name>Zn(2+)</name>
        <dbReference type="ChEBI" id="CHEBI:29105"/>
    </ligand>
</feature>
<dbReference type="Pfam" id="PF03352">
    <property type="entry name" value="Adenine_glyco"/>
    <property type="match status" value="1"/>
</dbReference>
<sequence>MEEQTFAQINGRPVLQPTCNRLELRNSLKKISPPQLFPSPGTPRAKLSPSPPITPKPKSPITGSDPNSIEKVLSPSYAAKLGGPVKRSGKEAGNGGVEASRSLAEARREEVANMQVLRKIRIAHYGRRAHQSANSEIKVTPELLESLASAAPARQEKRCNFITLNSDPIYVAYHDEEWGVPVHDDKLLFELLVLTAAQVGSDWTSVLKRREHLRRAFEGFDADVVAKFSDRKIASINSDNGMELNYVRGAVENAKQILKIKEGYGSFDNYLWRFVNSKPISTQYKTSQKIPVKTSKSEAISKDLVKRGFRFVGPAVIHSFMQAAGLINAHLISCPRRLQCTQLAQNAQNNITKHEWLTSGTSESIG</sequence>
<name>A0AAD3TK61_NEPGR</name>
<feature type="binding site" evidence="1">
    <location>
        <position position="174"/>
    </location>
    <ligand>
        <name>Zn(2+)</name>
        <dbReference type="ChEBI" id="CHEBI:29105"/>
    </ligand>
</feature>
<comment type="caution">
    <text evidence="3">The sequence shown here is derived from an EMBL/GenBank/DDBJ whole genome shotgun (WGS) entry which is preliminary data.</text>
</comment>
<evidence type="ECO:0000256" key="1">
    <source>
        <dbReference type="PIRSR" id="PIRSR605019-1"/>
    </source>
</evidence>
<dbReference type="Gene3D" id="1.10.340.30">
    <property type="entry name" value="Hypothetical protein, domain 2"/>
    <property type="match status" value="1"/>
</dbReference>
<feature type="binding site" evidence="1">
    <location>
        <position position="330"/>
    </location>
    <ligand>
        <name>Zn(2+)</name>
        <dbReference type="ChEBI" id="CHEBI:29105"/>
    </ligand>
</feature>
<gene>
    <name evidence="3" type="ORF">Nepgr_032873</name>
</gene>
<organism evidence="3 4">
    <name type="scientific">Nepenthes gracilis</name>
    <name type="common">Slender pitcher plant</name>
    <dbReference type="NCBI Taxonomy" id="150966"/>
    <lineage>
        <taxon>Eukaryota</taxon>
        <taxon>Viridiplantae</taxon>
        <taxon>Streptophyta</taxon>
        <taxon>Embryophyta</taxon>
        <taxon>Tracheophyta</taxon>
        <taxon>Spermatophyta</taxon>
        <taxon>Magnoliopsida</taxon>
        <taxon>eudicotyledons</taxon>
        <taxon>Gunneridae</taxon>
        <taxon>Pentapetalae</taxon>
        <taxon>Caryophyllales</taxon>
        <taxon>Nepenthaceae</taxon>
        <taxon>Nepenthes</taxon>
    </lineage>
</organism>
<dbReference type="InterPro" id="IPR005019">
    <property type="entry name" value="Adenine_glyco"/>
</dbReference>
<keyword evidence="1" id="KW-0862">Zinc</keyword>
<keyword evidence="4" id="KW-1185">Reference proteome</keyword>
<dbReference type="PANTHER" id="PTHR31116:SF4">
    <property type="entry name" value="DNA GLYCOSYLASE SUPERFAMILY PROTEIN"/>
    <property type="match status" value="1"/>
</dbReference>
<feature type="compositionally biased region" description="Pro residues" evidence="2">
    <location>
        <begin position="49"/>
        <end position="58"/>
    </location>
</feature>
<dbReference type="GO" id="GO:0006284">
    <property type="term" value="P:base-excision repair"/>
    <property type="evidence" value="ECO:0007669"/>
    <property type="project" value="InterPro"/>
</dbReference>
<dbReference type="GO" id="GO:0008725">
    <property type="term" value="F:DNA-3-methyladenine glycosylase activity"/>
    <property type="evidence" value="ECO:0007669"/>
    <property type="project" value="InterPro"/>
</dbReference>
<feature type="region of interest" description="Disordered" evidence="2">
    <location>
        <begin position="26"/>
        <end position="104"/>
    </location>
</feature>
<accession>A0AAD3TK61</accession>
<dbReference type="PANTHER" id="PTHR31116">
    <property type="entry name" value="OS04G0501200 PROTEIN"/>
    <property type="match status" value="1"/>
</dbReference>
<evidence type="ECO:0008006" key="5">
    <source>
        <dbReference type="Google" id="ProtNLM"/>
    </source>
</evidence>
<dbReference type="EMBL" id="BSYO01000039">
    <property type="protein sequence ID" value="GMH31030.1"/>
    <property type="molecule type" value="Genomic_DNA"/>
</dbReference>
<dbReference type="SUPFAM" id="SSF48150">
    <property type="entry name" value="DNA-glycosylase"/>
    <property type="match status" value="1"/>
</dbReference>
<feature type="binding site" evidence="1">
    <location>
        <position position="159"/>
    </location>
    <ligand>
        <name>Zn(2+)</name>
        <dbReference type="ChEBI" id="CHEBI:29105"/>
    </ligand>
</feature>
<dbReference type="InterPro" id="IPR011257">
    <property type="entry name" value="DNA_glycosylase"/>
</dbReference>
<dbReference type="GO" id="GO:0046872">
    <property type="term" value="F:metal ion binding"/>
    <property type="evidence" value="ECO:0007669"/>
    <property type="project" value="UniProtKB-KW"/>
</dbReference>
<dbReference type="Proteomes" id="UP001279734">
    <property type="component" value="Unassembled WGS sequence"/>
</dbReference>
<evidence type="ECO:0000313" key="3">
    <source>
        <dbReference type="EMBL" id="GMH31030.1"/>
    </source>
</evidence>
<evidence type="ECO:0000313" key="4">
    <source>
        <dbReference type="Proteomes" id="UP001279734"/>
    </source>
</evidence>
<protein>
    <recommendedName>
        <fullName evidence="5">DNA-3-methyladenine glycosylase I</fullName>
    </recommendedName>
</protein>
<reference evidence="3" key="1">
    <citation type="submission" date="2023-05" db="EMBL/GenBank/DDBJ databases">
        <title>Nepenthes gracilis genome sequencing.</title>
        <authorList>
            <person name="Fukushima K."/>
        </authorList>
    </citation>
    <scope>NUCLEOTIDE SEQUENCE</scope>
    <source>
        <strain evidence="3">SING2019-196</strain>
    </source>
</reference>